<gene>
    <name evidence="1" type="ORF">GCM10018980_51210</name>
</gene>
<organism evidence="1 2">
    <name type="scientific">Streptomyces capoamus</name>
    <dbReference type="NCBI Taxonomy" id="68183"/>
    <lineage>
        <taxon>Bacteria</taxon>
        <taxon>Bacillati</taxon>
        <taxon>Actinomycetota</taxon>
        <taxon>Actinomycetes</taxon>
        <taxon>Kitasatosporales</taxon>
        <taxon>Streptomycetaceae</taxon>
        <taxon>Streptomyces</taxon>
    </lineage>
</organism>
<keyword evidence="2" id="KW-1185">Reference proteome</keyword>
<reference evidence="2" key="1">
    <citation type="journal article" date="2019" name="Int. J. Syst. Evol. Microbiol.">
        <title>The Global Catalogue of Microorganisms (GCM) 10K type strain sequencing project: providing services to taxonomists for standard genome sequencing and annotation.</title>
        <authorList>
            <consortium name="The Broad Institute Genomics Platform"/>
            <consortium name="The Broad Institute Genome Sequencing Center for Infectious Disease"/>
            <person name="Wu L."/>
            <person name="Ma J."/>
        </authorList>
    </citation>
    <scope>NUCLEOTIDE SEQUENCE [LARGE SCALE GENOMIC DNA]</scope>
    <source>
        <strain evidence="2">JCM 4253</strain>
    </source>
</reference>
<evidence type="ECO:0000313" key="2">
    <source>
        <dbReference type="Proteomes" id="UP000619355"/>
    </source>
</evidence>
<accession>A0A919EZV4</accession>
<dbReference type="Proteomes" id="UP000619355">
    <property type="component" value="Unassembled WGS sequence"/>
</dbReference>
<proteinExistence type="predicted"/>
<dbReference type="AlphaFoldDB" id="A0A919EZV4"/>
<evidence type="ECO:0000313" key="1">
    <source>
        <dbReference type="EMBL" id="GHG61785.1"/>
    </source>
</evidence>
<comment type="caution">
    <text evidence="1">The sequence shown here is derived from an EMBL/GenBank/DDBJ whole genome shotgun (WGS) entry which is preliminary data.</text>
</comment>
<sequence>MSSGSHEDRLAELLDTIRSRGGRWPAGRVQRMRRRSGGPVQRGTARRDLAELARRGELIAHGPEDGRFYTLNTRKDGAR</sequence>
<name>A0A919EZV4_9ACTN</name>
<protein>
    <submittedName>
        <fullName evidence="1">Uncharacterized protein</fullName>
    </submittedName>
</protein>
<dbReference type="EMBL" id="BNBF01000017">
    <property type="protein sequence ID" value="GHG61785.1"/>
    <property type="molecule type" value="Genomic_DNA"/>
</dbReference>